<dbReference type="Proteomes" id="UP000005323">
    <property type="component" value="Unassembled WGS sequence"/>
</dbReference>
<proteinExistence type="predicted"/>
<evidence type="ECO:0000313" key="1">
    <source>
        <dbReference type="EMBL" id="EJB76750.1"/>
    </source>
</evidence>
<comment type="caution">
    <text evidence="1">The sequence shown here is derived from an EMBL/GenBank/DDBJ whole genome shotgun (WGS) entry which is preliminary data.</text>
</comment>
<name>J0MRA4_HELPX</name>
<organism evidence="1 2">
    <name type="scientific">Helicobacter pylori Hp A-26</name>
    <dbReference type="NCBI Taxonomy" id="992056"/>
    <lineage>
        <taxon>Bacteria</taxon>
        <taxon>Pseudomonadati</taxon>
        <taxon>Campylobacterota</taxon>
        <taxon>Epsilonproteobacteria</taxon>
        <taxon>Campylobacterales</taxon>
        <taxon>Helicobacteraceae</taxon>
        <taxon>Helicobacter</taxon>
    </lineage>
</organism>
<evidence type="ECO:0000313" key="2">
    <source>
        <dbReference type="Proteomes" id="UP000005323"/>
    </source>
</evidence>
<sequence>MLIKRWFCDYFILTLFFIKTPTTKILFYDKIPNHNIKS</sequence>
<dbReference type="AlphaFoldDB" id="J0MRA4"/>
<accession>J0MRA4</accession>
<dbReference type="PATRIC" id="fig|992056.3.peg.630"/>
<protein>
    <submittedName>
        <fullName evidence="1">Uncharacterized protein</fullName>
    </submittedName>
</protein>
<reference evidence="1 2" key="1">
    <citation type="journal article" date="2013" name="Pathog. Dis.">
        <title>Genome sequences of 65 Helicobacter pylori strains isolated from asymptomatic individuals and patients with gastric cancer, peptic ulcer disease, or gastritis.</title>
        <authorList>
            <person name="Blanchard T.G."/>
            <person name="Czinn S.J."/>
            <person name="Correa P."/>
            <person name="Nakazawa T."/>
            <person name="Keelan M."/>
            <person name="Morningstar L."/>
            <person name="Santana-Cruz I."/>
            <person name="Maroo A."/>
            <person name="McCracken C."/>
            <person name="Shefchek K."/>
            <person name="Daugherty S."/>
            <person name="Song Y."/>
            <person name="Fraser C.M."/>
            <person name="Fricke W.F."/>
        </authorList>
    </citation>
    <scope>NUCLEOTIDE SEQUENCE [LARGE SCALE GENOMIC DNA]</scope>
    <source>
        <strain evidence="1 2">Hp A-26</strain>
    </source>
</reference>
<dbReference type="EMBL" id="AKOV01000001">
    <property type="protein sequence ID" value="EJB76750.1"/>
    <property type="molecule type" value="Genomic_DNA"/>
</dbReference>
<gene>
    <name evidence="1" type="ORF">HPHPA26_0641</name>
</gene>